<keyword evidence="3" id="KW-1185">Reference proteome</keyword>
<evidence type="ECO:0000313" key="2">
    <source>
        <dbReference type="EMBL" id="CAH2224030.1"/>
    </source>
</evidence>
<dbReference type="Proteomes" id="UP001295444">
    <property type="component" value="Chromosome 01"/>
</dbReference>
<feature type="region of interest" description="Disordered" evidence="1">
    <location>
        <begin position="44"/>
        <end position="64"/>
    </location>
</feature>
<reference evidence="2" key="1">
    <citation type="submission" date="2022-03" db="EMBL/GenBank/DDBJ databases">
        <authorList>
            <person name="Alioto T."/>
            <person name="Alioto T."/>
            <person name="Gomez Garrido J."/>
        </authorList>
    </citation>
    <scope>NUCLEOTIDE SEQUENCE</scope>
</reference>
<name>A0AAD1VQQ2_PELCU</name>
<sequence length="200" mass="21452">MDSPSASIELVQHSHTGWTRLPDFCTDVTAHRIRVLALASSAVSVSSRENPHPPPHVRHAQPRPSLSPLCRQVCLRILWKGPRAALRMSGRHLGFLPTPTIGFSPPPWRAASPAHGLSPPIPCEIKEPEGGTGRVTGSRSPDSQRREKKGRVTGEDRARPARVYRALTAAGRREDGAAAGPRAPCLLMSAPGILAASCAR</sequence>
<organism evidence="2 3">
    <name type="scientific">Pelobates cultripes</name>
    <name type="common">Western spadefoot toad</name>
    <dbReference type="NCBI Taxonomy" id="61616"/>
    <lineage>
        <taxon>Eukaryota</taxon>
        <taxon>Metazoa</taxon>
        <taxon>Chordata</taxon>
        <taxon>Craniata</taxon>
        <taxon>Vertebrata</taxon>
        <taxon>Euteleostomi</taxon>
        <taxon>Amphibia</taxon>
        <taxon>Batrachia</taxon>
        <taxon>Anura</taxon>
        <taxon>Pelobatoidea</taxon>
        <taxon>Pelobatidae</taxon>
        <taxon>Pelobates</taxon>
    </lineage>
</organism>
<accession>A0AAD1VQQ2</accession>
<evidence type="ECO:0000313" key="3">
    <source>
        <dbReference type="Proteomes" id="UP001295444"/>
    </source>
</evidence>
<feature type="compositionally biased region" description="Basic and acidic residues" evidence="1">
    <location>
        <begin position="142"/>
        <end position="159"/>
    </location>
</feature>
<dbReference type="EMBL" id="OW240912">
    <property type="protein sequence ID" value="CAH2224030.1"/>
    <property type="molecule type" value="Genomic_DNA"/>
</dbReference>
<gene>
    <name evidence="2" type="ORF">PECUL_23A009062</name>
</gene>
<dbReference type="AlphaFoldDB" id="A0AAD1VQQ2"/>
<protein>
    <submittedName>
        <fullName evidence="2">Uncharacterized protein</fullName>
    </submittedName>
</protein>
<proteinExistence type="predicted"/>
<evidence type="ECO:0000256" key="1">
    <source>
        <dbReference type="SAM" id="MobiDB-lite"/>
    </source>
</evidence>
<feature type="region of interest" description="Disordered" evidence="1">
    <location>
        <begin position="110"/>
        <end position="160"/>
    </location>
</feature>